<protein>
    <recommendedName>
        <fullName evidence="4">DUF2267 domain-containing protein</fullName>
    </recommendedName>
</protein>
<organism evidence="2 3">
    <name type="scientific">Autumnicola psychrophila</name>
    <dbReference type="NCBI Taxonomy" id="3075592"/>
    <lineage>
        <taxon>Bacteria</taxon>
        <taxon>Pseudomonadati</taxon>
        <taxon>Bacteroidota</taxon>
        <taxon>Flavobacteriia</taxon>
        <taxon>Flavobacteriales</taxon>
        <taxon>Flavobacteriaceae</taxon>
        <taxon>Autumnicola</taxon>
    </lineage>
</organism>
<dbReference type="RefSeq" id="WP_311499589.1">
    <property type="nucleotide sequence ID" value="NZ_JAVRHN010000005.1"/>
</dbReference>
<feature type="compositionally biased region" description="Basic and acidic residues" evidence="1">
    <location>
        <begin position="46"/>
        <end position="63"/>
    </location>
</feature>
<evidence type="ECO:0000313" key="2">
    <source>
        <dbReference type="EMBL" id="MDT0686191.1"/>
    </source>
</evidence>
<feature type="region of interest" description="Disordered" evidence="1">
    <location>
        <begin position="40"/>
        <end position="79"/>
    </location>
</feature>
<reference evidence="2 3" key="1">
    <citation type="submission" date="2023-09" db="EMBL/GenBank/DDBJ databases">
        <authorList>
            <person name="Rey-Velasco X."/>
        </authorList>
    </citation>
    <scope>NUCLEOTIDE SEQUENCE [LARGE SCALE GENOMIC DNA]</scope>
    <source>
        <strain evidence="2 3">F225</strain>
    </source>
</reference>
<proteinExistence type="predicted"/>
<sequence length="79" mass="8270">MKKVVQLVAQKAGITESQAETAVRTVASFLKDRLPPGIAGQVDNYLNKDEPDGENKDGKKSDDGLGGIGNKISGAFGPK</sequence>
<evidence type="ECO:0000256" key="1">
    <source>
        <dbReference type="SAM" id="MobiDB-lite"/>
    </source>
</evidence>
<keyword evidence="3" id="KW-1185">Reference proteome</keyword>
<dbReference type="Proteomes" id="UP001253848">
    <property type="component" value="Unassembled WGS sequence"/>
</dbReference>
<accession>A0ABU3DR49</accession>
<comment type="caution">
    <text evidence="2">The sequence shown here is derived from an EMBL/GenBank/DDBJ whole genome shotgun (WGS) entry which is preliminary data.</text>
</comment>
<dbReference type="EMBL" id="JAVRHN010000005">
    <property type="protein sequence ID" value="MDT0686191.1"/>
    <property type="molecule type" value="Genomic_DNA"/>
</dbReference>
<name>A0ABU3DR49_9FLAO</name>
<evidence type="ECO:0000313" key="3">
    <source>
        <dbReference type="Proteomes" id="UP001253848"/>
    </source>
</evidence>
<gene>
    <name evidence="2" type="ORF">RM541_07430</name>
</gene>
<evidence type="ECO:0008006" key="4">
    <source>
        <dbReference type="Google" id="ProtNLM"/>
    </source>
</evidence>